<gene>
    <name evidence="1" type="ORF">J1605_003429</name>
</gene>
<evidence type="ECO:0000313" key="1">
    <source>
        <dbReference type="EMBL" id="KAJ8794019.1"/>
    </source>
</evidence>
<evidence type="ECO:0000313" key="2">
    <source>
        <dbReference type="Proteomes" id="UP001159641"/>
    </source>
</evidence>
<dbReference type="EMBL" id="JAIQCJ010000892">
    <property type="protein sequence ID" value="KAJ8794019.1"/>
    <property type="molecule type" value="Genomic_DNA"/>
</dbReference>
<reference evidence="1 2" key="1">
    <citation type="submission" date="2022-11" db="EMBL/GenBank/DDBJ databases">
        <title>Whole genome sequence of Eschrichtius robustus ER-17-0199.</title>
        <authorList>
            <person name="Bruniche-Olsen A."/>
            <person name="Black A.N."/>
            <person name="Fields C.J."/>
            <person name="Walden K."/>
            <person name="Dewoody J.A."/>
        </authorList>
    </citation>
    <scope>NUCLEOTIDE SEQUENCE [LARGE SCALE GENOMIC DNA]</scope>
    <source>
        <strain evidence="1">ER-17-0199</strain>
        <tissue evidence="1">Blubber</tissue>
    </source>
</reference>
<evidence type="ECO:0008006" key="3">
    <source>
        <dbReference type="Google" id="ProtNLM"/>
    </source>
</evidence>
<sequence length="76" mass="7432">MAGAGGGGCPAGGNDLQWCFSQVKGAVDEDVAEDVEAKAQRTGDLVSRVAKPALEAGPAGSRAHACCAASVTVCGQ</sequence>
<dbReference type="Proteomes" id="UP001159641">
    <property type="component" value="Unassembled WGS sequence"/>
</dbReference>
<keyword evidence="2" id="KW-1185">Reference proteome</keyword>
<proteinExistence type="predicted"/>
<organism evidence="1 2">
    <name type="scientific">Eschrichtius robustus</name>
    <name type="common">California gray whale</name>
    <name type="synonym">Eschrichtius gibbosus</name>
    <dbReference type="NCBI Taxonomy" id="9764"/>
    <lineage>
        <taxon>Eukaryota</taxon>
        <taxon>Metazoa</taxon>
        <taxon>Chordata</taxon>
        <taxon>Craniata</taxon>
        <taxon>Vertebrata</taxon>
        <taxon>Euteleostomi</taxon>
        <taxon>Mammalia</taxon>
        <taxon>Eutheria</taxon>
        <taxon>Laurasiatheria</taxon>
        <taxon>Artiodactyla</taxon>
        <taxon>Whippomorpha</taxon>
        <taxon>Cetacea</taxon>
        <taxon>Mysticeti</taxon>
        <taxon>Eschrichtiidae</taxon>
        <taxon>Eschrichtius</taxon>
    </lineage>
</organism>
<protein>
    <recommendedName>
        <fullName evidence="3">Adipogenesis regulatory factor</fullName>
    </recommendedName>
</protein>
<comment type="caution">
    <text evidence="1">The sequence shown here is derived from an EMBL/GenBank/DDBJ whole genome shotgun (WGS) entry which is preliminary data.</text>
</comment>
<dbReference type="AlphaFoldDB" id="A0AB34HRD5"/>
<name>A0AB34HRD5_ESCRO</name>
<accession>A0AB34HRD5</accession>